<reference evidence="9" key="1">
    <citation type="submission" date="2017-07" db="EMBL/GenBank/DDBJ databases">
        <title>Taro Niue Genome Assembly and Annotation.</title>
        <authorList>
            <person name="Atibalentja N."/>
            <person name="Keating K."/>
            <person name="Fields C.J."/>
        </authorList>
    </citation>
    <scope>NUCLEOTIDE SEQUENCE</scope>
    <source>
        <strain evidence="9">Niue_2</strain>
        <tissue evidence="9">Leaf</tissue>
    </source>
</reference>
<comment type="caution">
    <text evidence="9">The sequence shown here is derived from an EMBL/GenBank/DDBJ whole genome shotgun (WGS) entry which is preliminary data.</text>
</comment>
<proteinExistence type="predicted"/>
<evidence type="ECO:0000256" key="5">
    <source>
        <dbReference type="ARBA" id="ARBA00023163"/>
    </source>
</evidence>
<dbReference type="Proteomes" id="UP000652761">
    <property type="component" value="Unassembled WGS sequence"/>
</dbReference>
<feature type="region of interest" description="Disordered" evidence="7">
    <location>
        <begin position="116"/>
        <end position="155"/>
    </location>
</feature>
<dbReference type="InterPro" id="IPR003340">
    <property type="entry name" value="B3_DNA-bd"/>
</dbReference>
<accession>A0A843V735</accession>
<dbReference type="SUPFAM" id="SSF101936">
    <property type="entry name" value="DNA-binding pseudobarrel domain"/>
    <property type="match status" value="3"/>
</dbReference>
<evidence type="ECO:0000256" key="3">
    <source>
        <dbReference type="ARBA" id="ARBA00023015"/>
    </source>
</evidence>
<dbReference type="EMBL" id="NMUH01001414">
    <property type="protein sequence ID" value="MQL92121.1"/>
    <property type="molecule type" value="Genomic_DNA"/>
</dbReference>
<evidence type="ECO:0000256" key="2">
    <source>
        <dbReference type="ARBA" id="ARBA00022737"/>
    </source>
</evidence>
<dbReference type="SMART" id="SM01019">
    <property type="entry name" value="B3"/>
    <property type="match status" value="3"/>
</dbReference>
<organism evidence="9 10">
    <name type="scientific">Colocasia esculenta</name>
    <name type="common">Wild taro</name>
    <name type="synonym">Arum esculentum</name>
    <dbReference type="NCBI Taxonomy" id="4460"/>
    <lineage>
        <taxon>Eukaryota</taxon>
        <taxon>Viridiplantae</taxon>
        <taxon>Streptophyta</taxon>
        <taxon>Embryophyta</taxon>
        <taxon>Tracheophyta</taxon>
        <taxon>Spermatophyta</taxon>
        <taxon>Magnoliopsida</taxon>
        <taxon>Liliopsida</taxon>
        <taxon>Araceae</taxon>
        <taxon>Aroideae</taxon>
        <taxon>Colocasieae</taxon>
        <taxon>Colocasia</taxon>
    </lineage>
</organism>
<dbReference type="GO" id="GO:0005634">
    <property type="term" value="C:nucleus"/>
    <property type="evidence" value="ECO:0007669"/>
    <property type="project" value="UniProtKB-SubCell"/>
</dbReference>
<gene>
    <name evidence="9" type="ORF">Taro_024740</name>
</gene>
<name>A0A843V735_COLES</name>
<comment type="subcellular location">
    <subcellularLocation>
        <location evidence="1">Nucleus</location>
    </subcellularLocation>
</comment>
<feature type="domain" description="TF-B3" evidence="8">
    <location>
        <begin position="321"/>
        <end position="419"/>
    </location>
</feature>
<dbReference type="Gene3D" id="2.40.330.10">
    <property type="entry name" value="DNA-binding pseudobarrel domain"/>
    <property type="match status" value="3"/>
</dbReference>
<evidence type="ECO:0000256" key="1">
    <source>
        <dbReference type="ARBA" id="ARBA00004123"/>
    </source>
</evidence>
<protein>
    <recommendedName>
        <fullName evidence="8">TF-B3 domain-containing protein</fullName>
    </recommendedName>
</protein>
<evidence type="ECO:0000259" key="8">
    <source>
        <dbReference type="PROSITE" id="PS50863"/>
    </source>
</evidence>
<dbReference type="PANTHER" id="PTHR31674">
    <property type="entry name" value="B3 DOMAIN-CONTAINING PROTEIN REM-LIKE 3-RELATED"/>
    <property type="match status" value="1"/>
</dbReference>
<sequence length="425" mass="47792">MGRACAVEPTNAAGAVSTVVETIPQRLTKCFIEENLRLVTLLSPLGKSWNVRIGGDNKDLHFAEGWERFAAAHRLSIGDLLVFKYVGAVVFLVTIFDKSTCEKDYKITNGVAGDDVPGRGENCDQESECLKGNSTPPSSGQRTPPVMEQESNKHQAQVSARKEVQKSVYKAREATKQGCNKRGSCFEITVSPKLKYAVRIPVKFIRSNDLSNIHQILLKDPEGRPWPVNLFRKQSQFGYNYFSAGWRDFCSGNKLKDGDVCVFELKKKNEMLVQIHRSCGDGSRSKNPLQQAVQLKRAETLQQKRSPSIDTRTSKPTNPTQFRTTIVPTNLKHGNMNIPSAFLSLVDLSTVKEVVLVDSNSRRWPVKIYHDRKRGKCRMIGGWLGFCKKNDVEVGDTCVFSYKYIKRQATFQVEVFKSKTTSEKL</sequence>
<keyword evidence="4" id="KW-0238">DNA-binding</keyword>
<keyword evidence="6" id="KW-0539">Nucleus</keyword>
<keyword evidence="10" id="KW-1185">Reference proteome</keyword>
<dbReference type="PANTHER" id="PTHR31674:SF62">
    <property type="entry name" value="B3 DOMAIN-CONTAINING PROTEIN REM14-RELATED"/>
    <property type="match status" value="1"/>
</dbReference>
<feature type="region of interest" description="Disordered" evidence="7">
    <location>
        <begin position="300"/>
        <end position="322"/>
    </location>
</feature>
<keyword evidence="3" id="KW-0805">Transcription regulation</keyword>
<evidence type="ECO:0000313" key="10">
    <source>
        <dbReference type="Proteomes" id="UP000652761"/>
    </source>
</evidence>
<dbReference type="GO" id="GO:0003677">
    <property type="term" value="F:DNA binding"/>
    <property type="evidence" value="ECO:0007669"/>
    <property type="project" value="UniProtKB-KW"/>
</dbReference>
<feature type="domain" description="TF-B3" evidence="8">
    <location>
        <begin position="6"/>
        <end position="99"/>
    </location>
</feature>
<evidence type="ECO:0000256" key="4">
    <source>
        <dbReference type="ARBA" id="ARBA00023125"/>
    </source>
</evidence>
<feature type="domain" description="TF-B3" evidence="8">
    <location>
        <begin position="183"/>
        <end position="279"/>
    </location>
</feature>
<dbReference type="InterPro" id="IPR039218">
    <property type="entry name" value="REM_fam"/>
</dbReference>
<keyword evidence="2" id="KW-0677">Repeat</keyword>
<dbReference type="PROSITE" id="PS50863">
    <property type="entry name" value="B3"/>
    <property type="match status" value="3"/>
</dbReference>
<evidence type="ECO:0000256" key="6">
    <source>
        <dbReference type="ARBA" id="ARBA00023242"/>
    </source>
</evidence>
<keyword evidence="5" id="KW-0804">Transcription</keyword>
<evidence type="ECO:0000313" key="9">
    <source>
        <dbReference type="EMBL" id="MQL92121.1"/>
    </source>
</evidence>
<dbReference type="Pfam" id="PF02362">
    <property type="entry name" value="B3"/>
    <property type="match status" value="3"/>
</dbReference>
<feature type="compositionally biased region" description="Polar residues" evidence="7">
    <location>
        <begin position="132"/>
        <end position="142"/>
    </location>
</feature>
<dbReference type="AlphaFoldDB" id="A0A843V735"/>
<dbReference type="OrthoDB" id="683934at2759"/>
<dbReference type="CDD" id="cd10017">
    <property type="entry name" value="B3_DNA"/>
    <property type="match status" value="3"/>
</dbReference>
<evidence type="ECO:0000256" key="7">
    <source>
        <dbReference type="SAM" id="MobiDB-lite"/>
    </source>
</evidence>
<dbReference type="InterPro" id="IPR015300">
    <property type="entry name" value="DNA-bd_pseudobarrel_sf"/>
</dbReference>